<organism evidence="3 4">
    <name type="scientific">Lutzomyia longipalpis</name>
    <name type="common">Sand fly</name>
    <dbReference type="NCBI Taxonomy" id="7200"/>
    <lineage>
        <taxon>Eukaryota</taxon>
        <taxon>Metazoa</taxon>
        <taxon>Ecdysozoa</taxon>
        <taxon>Arthropoda</taxon>
        <taxon>Hexapoda</taxon>
        <taxon>Insecta</taxon>
        <taxon>Pterygota</taxon>
        <taxon>Neoptera</taxon>
        <taxon>Endopterygota</taxon>
        <taxon>Diptera</taxon>
        <taxon>Nematocera</taxon>
        <taxon>Psychodoidea</taxon>
        <taxon>Psychodidae</taxon>
        <taxon>Lutzomyia</taxon>
        <taxon>Lutzomyia</taxon>
    </lineage>
</organism>
<reference evidence="4" key="1">
    <citation type="submission" date="2012-05" db="EMBL/GenBank/DDBJ databases">
        <title>Whole Genome Assembly of Lutzomyia longipalpis.</title>
        <authorList>
            <person name="Richards S."/>
            <person name="Qu C."/>
            <person name="Dillon R."/>
            <person name="Worley K."/>
            <person name="Scherer S."/>
            <person name="Batterton M."/>
            <person name="Taylor A."/>
            <person name="Hawes A."/>
            <person name="Hernandez B."/>
            <person name="Kovar C."/>
            <person name="Mandapat C."/>
            <person name="Pham C."/>
            <person name="Qu C."/>
            <person name="Jing C."/>
            <person name="Bess C."/>
            <person name="Bandaranaike D."/>
            <person name="Ngo D."/>
            <person name="Ongeri F."/>
            <person name="Arias F."/>
            <person name="Lara F."/>
            <person name="Weissenberger G."/>
            <person name="Kamau G."/>
            <person name="Han H."/>
            <person name="Shen H."/>
            <person name="Dinh H."/>
            <person name="Khalil I."/>
            <person name="Jones J."/>
            <person name="Shafer J."/>
            <person name="Jayaseelan J."/>
            <person name="Quiroz J."/>
            <person name="Blankenburg K."/>
            <person name="Nguyen L."/>
            <person name="Jackson L."/>
            <person name="Francisco L."/>
            <person name="Tang L.-Y."/>
            <person name="Pu L.-L."/>
            <person name="Perales L."/>
            <person name="Lorensuhewa L."/>
            <person name="Munidasa M."/>
            <person name="Coyle M."/>
            <person name="Taylor M."/>
            <person name="Puazo M."/>
            <person name="Firestine M."/>
            <person name="Scheel M."/>
            <person name="Javaid M."/>
            <person name="Wang M."/>
            <person name="Li M."/>
            <person name="Tabassum N."/>
            <person name="Saada N."/>
            <person name="Osuji N."/>
            <person name="Aqrawi P."/>
            <person name="Fu Q."/>
            <person name="Thornton R."/>
            <person name="Raj R."/>
            <person name="Goodspeed R."/>
            <person name="Mata R."/>
            <person name="Najjar R."/>
            <person name="Gubbala S."/>
            <person name="Lee S."/>
            <person name="Denson S."/>
            <person name="Patil S."/>
            <person name="Macmil S."/>
            <person name="Qi S."/>
            <person name="Matskevitch T."/>
            <person name="Palculict T."/>
            <person name="Mathew T."/>
            <person name="Vee V."/>
            <person name="Velamala V."/>
            <person name="Korchina V."/>
            <person name="Cai W."/>
            <person name="Liu W."/>
            <person name="Dai W."/>
            <person name="Zou X."/>
            <person name="Zhu Y."/>
            <person name="Zhang Y."/>
            <person name="Wu Y.-Q."/>
            <person name="Xin Y."/>
            <person name="Nazarath L."/>
            <person name="Kovar C."/>
            <person name="Han Y."/>
            <person name="Muzny D."/>
            <person name="Gibbs R."/>
        </authorList>
    </citation>
    <scope>NUCLEOTIDE SEQUENCE [LARGE SCALE GENOMIC DNA]</scope>
    <source>
        <strain evidence="4">Jacobina</strain>
    </source>
</reference>
<dbReference type="EMBL" id="AJWK01023483">
    <property type="status" value="NOT_ANNOTATED_CDS"/>
    <property type="molecule type" value="Genomic_DNA"/>
</dbReference>
<evidence type="ECO:0000313" key="2">
    <source>
        <dbReference type="EMBL" id="MBC1173520.1"/>
    </source>
</evidence>
<feature type="signal peptide" evidence="1">
    <location>
        <begin position="1"/>
        <end position="17"/>
    </location>
</feature>
<evidence type="ECO:0000313" key="4">
    <source>
        <dbReference type="Proteomes" id="UP000092461"/>
    </source>
</evidence>
<dbReference type="EMBL" id="GITU01004817">
    <property type="protein sequence ID" value="MBC1173520.1"/>
    <property type="molecule type" value="Transcribed_RNA"/>
</dbReference>
<evidence type="ECO:0000313" key="3">
    <source>
        <dbReference type="EnsemblMetazoa" id="LLOJ007099-PA"/>
    </source>
</evidence>
<dbReference type="AlphaFoldDB" id="A0A1B0CQF0"/>
<dbReference type="VEuPathDB" id="VectorBase:LLOJ007099"/>
<keyword evidence="4" id="KW-1185">Reference proteome</keyword>
<accession>A0A1B0CQF0</accession>
<proteinExistence type="predicted"/>
<keyword evidence="1" id="KW-0732">Signal</keyword>
<reference evidence="3" key="3">
    <citation type="submission" date="2020-05" db="UniProtKB">
        <authorList>
            <consortium name="EnsemblMetazoa"/>
        </authorList>
    </citation>
    <scope>IDENTIFICATION</scope>
    <source>
        <strain evidence="3">Jacobina</strain>
    </source>
</reference>
<evidence type="ECO:0000256" key="1">
    <source>
        <dbReference type="SAM" id="SignalP"/>
    </source>
</evidence>
<protein>
    <submittedName>
        <fullName evidence="2">Putative secreted protein</fullName>
    </submittedName>
</protein>
<feature type="chain" id="PRO_5044555528" evidence="1">
    <location>
        <begin position="18"/>
        <end position="113"/>
    </location>
</feature>
<sequence length="113" mass="12702">MKCFVIVLILLCGQSLAQQTTFSYGQGEEGQHLLGYDFGATDTTETSQQHQVVLRFSGPLGTRISQIHGNVYPSWTFVERPSALQHEFYFSVGNNNATFMWADMYVFGFPPNP</sequence>
<dbReference type="Proteomes" id="UP000092461">
    <property type="component" value="Unassembled WGS sequence"/>
</dbReference>
<dbReference type="EnsemblMetazoa" id="LLOJ007099-RA">
    <property type="protein sequence ID" value="LLOJ007099-PA"/>
    <property type="gene ID" value="LLOJ007099"/>
</dbReference>
<name>A0A1B0CQF0_LUTLO</name>
<reference evidence="2" key="2">
    <citation type="journal article" date="2020" name="BMC">
        <title>Leishmania infection induces a limited differential gene expression in the sand fly midgut.</title>
        <authorList>
            <person name="Coutinho-Abreu I.V."/>
            <person name="Serafim T.D."/>
            <person name="Meneses C."/>
            <person name="Kamhawi S."/>
            <person name="Oliveira F."/>
            <person name="Valenzuela J.G."/>
        </authorList>
    </citation>
    <scope>NUCLEOTIDE SEQUENCE</scope>
    <source>
        <strain evidence="2">Jacobina</strain>
        <tissue evidence="2">Midgut</tissue>
    </source>
</reference>